<keyword evidence="3" id="KW-1185">Reference proteome</keyword>
<organism evidence="2 3">
    <name type="scientific">Amylocarpus encephaloides</name>
    <dbReference type="NCBI Taxonomy" id="45428"/>
    <lineage>
        <taxon>Eukaryota</taxon>
        <taxon>Fungi</taxon>
        <taxon>Dikarya</taxon>
        <taxon>Ascomycota</taxon>
        <taxon>Pezizomycotina</taxon>
        <taxon>Leotiomycetes</taxon>
        <taxon>Helotiales</taxon>
        <taxon>Helotiales incertae sedis</taxon>
        <taxon>Amylocarpus</taxon>
    </lineage>
</organism>
<gene>
    <name evidence="2" type="ORF">BJ875DRAFT_547573</name>
</gene>
<comment type="caution">
    <text evidence="2">The sequence shown here is derived from an EMBL/GenBank/DDBJ whole genome shotgun (WGS) entry which is preliminary data.</text>
</comment>
<dbReference type="AlphaFoldDB" id="A0A9P7Y7U8"/>
<proteinExistence type="predicted"/>
<protein>
    <submittedName>
        <fullName evidence="2">Uncharacterized protein</fullName>
    </submittedName>
</protein>
<dbReference type="Proteomes" id="UP000824998">
    <property type="component" value="Unassembled WGS sequence"/>
</dbReference>
<feature type="compositionally biased region" description="Acidic residues" evidence="1">
    <location>
        <begin position="57"/>
        <end position="69"/>
    </location>
</feature>
<feature type="region of interest" description="Disordered" evidence="1">
    <location>
        <begin position="35"/>
        <end position="86"/>
    </location>
</feature>
<evidence type="ECO:0000313" key="3">
    <source>
        <dbReference type="Proteomes" id="UP000824998"/>
    </source>
</evidence>
<name>A0A9P7Y7U8_9HELO</name>
<accession>A0A9P7Y7U8</accession>
<reference evidence="2" key="1">
    <citation type="journal article" date="2021" name="IMA Fungus">
        <title>Genomic characterization of three marine fungi, including Emericellopsis atlantica sp. nov. with signatures of a generalist lifestyle and marine biomass degradation.</title>
        <authorList>
            <person name="Hagestad O.C."/>
            <person name="Hou L."/>
            <person name="Andersen J.H."/>
            <person name="Hansen E.H."/>
            <person name="Altermark B."/>
            <person name="Li C."/>
            <person name="Kuhnert E."/>
            <person name="Cox R.J."/>
            <person name="Crous P.W."/>
            <person name="Spatafora J.W."/>
            <person name="Lail K."/>
            <person name="Amirebrahimi M."/>
            <person name="Lipzen A."/>
            <person name="Pangilinan J."/>
            <person name="Andreopoulos W."/>
            <person name="Hayes R.D."/>
            <person name="Ng V."/>
            <person name="Grigoriev I.V."/>
            <person name="Jackson S.A."/>
            <person name="Sutton T.D.S."/>
            <person name="Dobson A.D.W."/>
            <person name="Rama T."/>
        </authorList>
    </citation>
    <scope>NUCLEOTIDE SEQUENCE</scope>
    <source>
        <strain evidence="2">TRa018bII</strain>
    </source>
</reference>
<dbReference type="EMBL" id="MU251884">
    <property type="protein sequence ID" value="KAG9228651.1"/>
    <property type="molecule type" value="Genomic_DNA"/>
</dbReference>
<sequence length="213" mass="23958">MHGTIDPPQTTRQRLWDAQRQTLVWSWPLRPTSPLFAVEPQSQSQRNRNPSLHPPEPDPDFDFDPESESESNRVEAPNLPSVSVSSSPLVFSSLESSPRGRLVRNADPSPLEVHFPFEGQLQVGRGSCRFKRHRKDPASPLLRIAMPRAAAAGRELLVDLQEESNPPSQLRMWFRTPYSSYVLYSTVRLIHPSSCVPTAAAERNLPRYLSGLG</sequence>
<evidence type="ECO:0000313" key="2">
    <source>
        <dbReference type="EMBL" id="KAG9228651.1"/>
    </source>
</evidence>
<evidence type="ECO:0000256" key="1">
    <source>
        <dbReference type="SAM" id="MobiDB-lite"/>
    </source>
</evidence>
<feature type="compositionally biased region" description="Polar residues" evidence="1">
    <location>
        <begin position="40"/>
        <end position="50"/>
    </location>
</feature>